<sequence length="174" mass="19323">MLPLNPNDRHYLAIADHYGRRTAARSGVPLIRHIGEGLAVLDAIGATPRAMQAYCLHPLLQDDDSLELSLQPGSAFQRHAPDPIATALAMEYRRVANAYLSQHCAGADDLIALSPLAEVNQMLVADKVQNRKDFERYHLGAHPRSDVLAQYFANWLRALGVDEARYRALCERLA</sequence>
<organism evidence="1 2">
    <name type="scientific">Lysobacter enzymogenes</name>
    <dbReference type="NCBI Taxonomy" id="69"/>
    <lineage>
        <taxon>Bacteria</taxon>
        <taxon>Pseudomonadati</taxon>
        <taxon>Pseudomonadota</taxon>
        <taxon>Gammaproteobacteria</taxon>
        <taxon>Lysobacterales</taxon>
        <taxon>Lysobacteraceae</taxon>
        <taxon>Lysobacter</taxon>
    </lineage>
</organism>
<dbReference type="GeneID" id="83065024"/>
<proteinExistence type="predicted"/>
<dbReference type="AlphaFoldDB" id="A0AAU9AX75"/>
<evidence type="ECO:0000313" key="2">
    <source>
        <dbReference type="Proteomes" id="UP000218824"/>
    </source>
</evidence>
<dbReference type="KEGG" id="lem:LEN_3199"/>
<accession>A0AAU9AX75</accession>
<evidence type="ECO:0000313" key="1">
    <source>
        <dbReference type="EMBL" id="BAV98686.1"/>
    </source>
</evidence>
<dbReference type="Proteomes" id="UP000218824">
    <property type="component" value="Chromosome"/>
</dbReference>
<reference evidence="1 2" key="1">
    <citation type="journal article" date="2017" name="DNA Res.">
        <title>Complete genome sequence and expression profile of the commercial lytic enzyme producer Lysobacter enzymogenes M497-1.</title>
        <authorList>
            <person name="Takami H."/>
            <person name="Toyoda A."/>
            <person name="Uchiyama I."/>
            <person name="Itoh T."/>
            <person name="Takaki Y."/>
            <person name="Arai W."/>
            <person name="Nishi S."/>
            <person name="Kawai M."/>
            <person name="Shinya K."/>
            <person name="Ikeda H."/>
        </authorList>
    </citation>
    <scope>NUCLEOTIDE SEQUENCE [LARGE SCALE GENOMIC DNA]</scope>
    <source>
        <strain evidence="1 2">M497-1</strain>
    </source>
</reference>
<protein>
    <submittedName>
        <fullName evidence="1">Uncharacterized protein</fullName>
    </submittedName>
</protein>
<gene>
    <name evidence="1" type="ORF">LEN_3199</name>
</gene>
<dbReference type="EMBL" id="AP014940">
    <property type="protein sequence ID" value="BAV98686.1"/>
    <property type="molecule type" value="Genomic_DNA"/>
</dbReference>
<dbReference type="RefSeq" id="WP_096379102.1">
    <property type="nucleotide sequence ID" value="NZ_AP014940.1"/>
</dbReference>
<name>A0AAU9AX75_LYSEN</name>